<gene>
    <name evidence="1" type="ORF">EBN03_25540</name>
</gene>
<evidence type="ECO:0000313" key="2">
    <source>
        <dbReference type="Proteomes" id="UP000279275"/>
    </source>
</evidence>
<protein>
    <submittedName>
        <fullName evidence="1">Uncharacterized protein</fullName>
    </submittedName>
</protein>
<organism evidence="1 2">
    <name type="scientific">Nocardia stercoris</name>
    <dbReference type="NCBI Taxonomy" id="2483361"/>
    <lineage>
        <taxon>Bacteria</taxon>
        <taxon>Bacillati</taxon>
        <taxon>Actinomycetota</taxon>
        <taxon>Actinomycetes</taxon>
        <taxon>Mycobacteriales</taxon>
        <taxon>Nocardiaceae</taxon>
        <taxon>Nocardia</taxon>
    </lineage>
</organism>
<dbReference type="RefSeq" id="WP_122190682.1">
    <property type="nucleotide sequence ID" value="NZ_RFFH01000014.1"/>
</dbReference>
<dbReference type="PANTHER" id="PTHR34724:SF2">
    <property type="entry name" value="OS12G0596101 PROTEIN"/>
    <property type="match status" value="1"/>
</dbReference>
<dbReference type="OrthoDB" id="4377282at2"/>
<dbReference type="PANTHER" id="PTHR34724">
    <property type="entry name" value="OS12G0596101 PROTEIN"/>
    <property type="match status" value="1"/>
</dbReference>
<proteinExistence type="predicted"/>
<evidence type="ECO:0000313" key="1">
    <source>
        <dbReference type="EMBL" id="RMI29449.1"/>
    </source>
</evidence>
<dbReference type="Proteomes" id="UP000279275">
    <property type="component" value="Unassembled WGS sequence"/>
</dbReference>
<comment type="caution">
    <text evidence="1">The sequence shown here is derived from an EMBL/GenBank/DDBJ whole genome shotgun (WGS) entry which is preliminary data.</text>
</comment>
<keyword evidence="2" id="KW-1185">Reference proteome</keyword>
<dbReference type="AlphaFoldDB" id="A0A3M2KVG0"/>
<name>A0A3M2KVG0_9NOCA</name>
<sequence>MCYAVPCQTCSKTTWAGCGQHIDEVKAGIPADRWCAGHPTAGQSTAGGTGMLGRLFGRG</sequence>
<accession>A0A3M2KVG0</accession>
<reference evidence="1 2" key="1">
    <citation type="submission" date="2018-10" db="EMBL/GenBank/DDBJ databases">
        <title>Isolation from cow dung.</title>
        <authorList>
            <person name="Ling L."/>
        </authorList>
    </citation>
    <scope>NUCLEOTIDE SEQUENCE [LARGE SCALE GENOMIC DNA]</scope>
    <source>
        <strain evidence="1 2">NEAU-LL90</strain>
    </source>
</reference>
<dbReference type="EMBL" id="RFFH01000014">
    <property type="protein sequence ID" value="RMI29449.1"/>
    <property type="molecule type" value="Genomic_DNA"/>
</dbReference>